<dbReference type="GeneID" id="37271002"/>
<proteinExistence type="predicted"/>
<evidence type="ECO:0000313" key="2">
    <source>
        <dbReference type="EMBL" id="PWN95026.1"/>
    </source>
</evidence>
<dbReference type="RefSeq" id="XP_025595305.1">
    <property type="nucleotide sequence ID" value="XM_025743458.1"/>
</dbReference>
<dbReference type="EMBL" id="KZ819307">
    <property type="protein sequence ID" value="PWN95026.1"/>
    <property type="molecule type" value="Genomic_DNA"/>
</dbReference>
<feature type="chain" id="PRO_5016386755" description="Secreted protein" evidence="1">
    <location>
        <begin position="17"/>
        <end position="92"/>
    </location>
</feature>
<keyword evidence="1" id="KW-0732">Signal</keyword>
<sequence length="92" mass="9780">MRSGTWLLALPVLASCVDLQHATSSRSSVRGCVPSATVRSRSETRAAAAAGVRPFKRCFLPLLHAAREACLASSSRHETQAQTHGVSKHARG</sequence>
<evidence type="ECO:0008006" key="4">
    <source>
        <dbReference type="Google" id="ProtNLM"/>
    </source>
</evidence>
<feature type="signal peptide" evidence="1">
    <location>
        <begin position="1"/>
        <end position="16"/>
    </location>
</feature>
<keyword evidence="3" id="KW-1185">Reference proteome</keyword>
<gene>
    <name evidence="2" type="ORF">FA09DRAFT_332447</name>
</gene>
<reference evidence="2 3" key="1">
    <citation type="journal article" date="2018" name="Mol. Biol. Evol.">
        <title>Broad Genomic Sampling Reveals a Smut Pathogenic Ancestry of the Fungal Clade Ustilaginomycotina.</title>
        <authorList>
            <person name="Kijpornyongpan T."/>
            <person name="Mondo S.J."/>
            <person name="Barry K."/>
            <person name="Sandor L."/>
            <person name="Lee J."/>
            <person name="Lipzen A."/>
            <person name="Pangilinan J."/>
            <person name="LaButti K."/>
            <person name="Hainaut M."/>
            <person name="Henrissat B."/>
            <person name="Grigoriev I.V."/>
            <person name="Spatafora J.W."/>
            <person name="Aime M.C."/>
        </authorList>
    </citation>
    <scope>NUCLEOTIDE SEQUENCE [LARGE SCALE GENOMIC DNA]</scope>
    <source>
        <strain evidence="2 3">MCA 4186</strain>
    </source>
</reference>
<name>A0A316Z111_9BASI</name>
<organism evidence="2 3">
    <name type="scientific">Tilletiopsis washingtonensis</name>
    <dbReference type="NCBI Taxonomy" id="58919"/>
    <lineage>
        <taxon>Eukaryota</taxon>
        <taxon>Fungi</taxon>
        <taxon>Dikarya</taxon>
        <taxon>Basidiomycota</taxon>
        <taxon>Ustilaginomycotina</taxon>
        <taxon>Exobasidiomycetes</taxon>
        <taxon>Entylomatales</taxon>
        <taxon>Entylomatales incertae sedis</taxon>
        <taxon>Tilletiopsis</taxon>
    </lineage>
</organism>
<protein>
    <recommendedName>
        <fullName evidence="4">Secreted protein</fullName>
    </recommendedName>
</protein>
<dbReference type="PROSITE" id="PS51257">
    <property type="entry name" value="PROKAR_LIPOPROTEIN"/>
    <property type="match status" value="1"/>
</dbReference>
<dbReference type="Proteomes" id="UP000245946">
    <property type="component" value="Unassembled WGS sequence"/>
</dbReference>
<accession>A0A316Z111</accession>
<evidence type="ECO:0000313" key="3">
    <source>
        <dbReference type="Proteomes" id="UP000245946"/>
    </source>
</evidence>
<dbReference type="AlphaFoldDB" id="A0A316Z111"/>
<evidence type="ECO:0000256" key="1">
    <source>
        <dbReference type="SAM" id="SignalP"/>
    </source>
</evidence>